<keyword evidence="1" id="KW-0732">Signal</keyword>
<comment type="caution">
    <text evidence="3">The sequence shown here is derived from an EMBL/GenBank/DDBJ whole genome shotgun (WGS) entry which is preliminary data.</text>
</comment>
<evidence type="ECO:0000313" key="3">
    <source>
        <dbReference type="EMBL" id="TFW22581.1"/>
    </source>
</evidence>
<dbReference type="OrthoDB" id="5568302at2"/>
<proteinExistence type="predicted"/>
<protein>
    <submittedName>
        <fullName evidence="3">ABC transporter</fullName>
    </submittedName>
</protein>
<evidence type="ECO:0000313" key="4">
    <source>
        <dbReference type="Proteomes" id="UP000298438"/>
    </source>
</evidence>
<feature type="domain" description="ABC-type transport auxiliary lipoprotein component" evidence="2">
    <location>
        <begin position="43"/>
        <end position="195"/>
    </location>
</feature>
<name>A0A4Y9SJQ3_9BURK</name>
<evidence type="ECO:0000259" key="2">
    <source>
        <dbReference type="Pfam" id="PF03886"/>
    </source>
</evidence>
<organism evidence="3 4">
    <name type="scientific">Zemynaea arenosa</name>
    <dbReference type="NCBI Taxonomy" id="2561931"/>
    <lineage>
        <taxon>Bacteria</taxon>
        <taxon>Pseudomonadati</taxon>
        <taxon>Pseudomonadota</taxon>
        <taxon>Betaproteobacteria</taxon>
        <taxon>Burkholderiales</taxon>
        <taxon>Oxalobacteraceae</taxon>
        <taxon>Telluria group</taxon>
        <taxon>Zemynaea</taxon>
    </lineage>
</organism>
<sequence>MKRSSRLLSLLVLSLSVLLAGCGSASRKSVDQYDFGPLPDAGVAGATMPSSLPAIVIPDVTGPAWLDTQTMVYRLNYADPLQARPYTASRWSATPLQLITQRLKSRIAQSGARVLSTTDASAGELLLRIEVDDFSHTFDSNQQNVGSVVLRASLFDGRKFLDQKTFVRKTPSTSADAAGGVRALAASTDAVAADIMAWISSLPLRRP</sequence>
<reference evidence="3 4" key="1">
    <citation type="submission" date="2019-03" db="EMBL/GenBank/DDBJ databases">
        <title>Draft Genome Sequence of Massilia arenosa sp. nov., a Novel Massilia Species Isolated from a Sandy-loam Maize Soil.</title>
        <authorList>
            <person name="Raths R."/>
            <person name="Peta V."/>
            <person name="Bucking H."/>
        </authorList>
    </citation>
    <scope>NUCLEOTIDE SEQUENCE [LARGE SCALE GENOMIC DNA]</scope>
    <source>
        <strain evidence="3 4">MC02</strain>
    </source>
</reference>
<dbReference type="PROSITE" id="PS51257">
    <property type="entry name" value="PROKAR_LIPOPROTEIN"/>
    <property type="match status" value="1"/>
</dbReference>
<keyword evidence="4" id="KW-1185">Reference proteome</keyword>
<accession>A0A4Y9SJQ3</accession>
<feature type="signal peptide" evidence="1">
    <location>
        <begin position="1"/>
        <end position="25"/>
    </location>
</feature>
<dbReference type="Pfam" id="PF03886">
    <property type="entry name" value="ABC_trans_aux"/>
    <property type="match status" value="1"/>
</dbReference>
<dbReference type="AlphaFoldDB" id="A0A4Y9SJQ3"/>
<dbReference type="SUPFAM" id="SSF159594">
    <property type="entry name" value="XCC0632-like"/>
    <property type="match status" value="1"/>
</dbReference>
<gene>
    <name evidence="3" type="ORF">E4L96_07550</name>
</gene>
<dbReference type="EMBL" id="SPVF01000105">
    <property type="protein sequence ID" value="TFW22581.1"/>
    <property type="molecule type" value="Genomic_DNA"/>
</dbReference>
<dbReference type="Proteomes" id="UP000298438">
    <property type="component" value="Unassembled WGS sequence"/>
</dbReference>
<feature type="chain" id="PRO_5021367719" evidence="1">
    <location>
        <begin position="26"/>
        <end position="207"/>
    </location>
</feature>
<dbReference type="Gene3D" id="3.40.50.10610">
    <property type="entry name" value="ABC-type transport auxiliary lipoprotein component"/>
    <property type="match status" value="1"/>
</dbReference>
<evidence type="ECO:0000256" key="1">
    <source>
        <dbReference type="SAM" id="SignalP"/>
    </source>
</evidence>
<dbReference type="RefSeq" id="WP_135206604.1">
    <property type="nucleotide sequence ID" value="NZ_SPVF01000105.1"/>
</dbReference>
<dbReference type="InterPro" id="IPR005586">
    <property type="entry name" value="ABC_trans_aux"/>
</dbReference>